<protein>
    <submittedName>
        <fullName evidence="2">Nucleotide-binding protein</fullName>
    </submittedName>
</protein>
<dbReference type="EMBL" id="CP089982">
    <property type="protein sequence ID" value="WXA90789.1"/>
    <property type="molecule type" value="Genomic_DNA"/>
</dbReference>
<dbReference type="Pfam" id="PF10137">
    <property type="entry name" value="CAP12-PCTIR_TIR"/>
    <property type="match status" value="1"/>
</dbReference>
<evidence type="ECO:0000313" key="3">
    <source>
        <dbReference type="Proteomes" id="UP001379533"/>
    </source>
</evidence>
<proteinExistence type="predicted"/>
<dbReference type="RefSeq" id="WP_394841409.1">
    <property type="nucleotide sequence ID" value="NZ_CP089982.1"/>
</dbReference>
<reference evidence="2 3" key="1">
    <citation type="submission" date="2021-12" db="EMBL/GenBank/DDBJ databases">
        <title>Discovery of the Pendulisporaceae a myxobacterial family with distinct sporulation behavior and unique specialized metabolism.</title>
        <authorList>
            <person name="Garcia R."/>
            <person name="Popoff A."/>
            <person name="Bader C.D."/>
            <person name="Loehr J."/>
            <person name="Walesch S."/>
            <person name="Walt C."/>
            <person name="Boldt J."/>
            <person name="Bunk B."/>
            <person name="Haeckl F.J.F.P.J."/>
            <person name="Gunesch A.P."/>
            <person name="Birkelbach J."/>
            <person name="Nuebel U."/>
            <person name="Pietschmann T."/>
            <person name="Bach T."/>
            <person name="Mueller R."/>
        </authorList>
    </citation>
    <scope>NUCLEOTIDE SEQUENCE [LARGE SCALE GENOMIC DNA]</scope>
    <source>
        <strain evidence="2 3">MSr12523</strain>
    </source>
</reference>
<keyword evidence="3" id="KW-1185">Reference proteome</keyword>
<sequence>MRITWPFDADVPDIAPETIESLAWELDLGNWEMNRTHWAVKNVDLLAVLNKGPDKGASVPPYIAPASSKLLGDKVFIVHGRNDAVKYEVARFLEQIGIEAVILHERPNGGRTLITKFQEESAGIRFAVVVMTPDDRGGMAGEAQKARARQMIFELGFFIGNLGPERSARSSRGISRSPQILTPSSIFGSERILHGRSSSRASCDTPA</sequence>
<feature type="domain" description="CD-NTase-associated protein 12/Pycsar effector protein TIR" evidence="1">
    <location>
        <begin position="74"/>
        <end position="169"/>
    </location>
</feature>
<evidence type="ECO:0000259" key="1">
    <source>
        <dbReference type="Pfam" id="PF10137"/>
    </source>
</evidence>
<dbReference type="InterPro" id="IPR019302">
    <property type="entry name" value="CAP12/PCTIR_TIR_dom"/>
</dbReference>
<dbReference type="Proteomes" id="UP001379533">
    <property type="component" value="Chromosome"/>
</dbReference>
<gene>
    <name evidence="2" type="ORF">LZC95_30590</name>
</gene>
<organism evidence="2 3">
    <name type="scientific">Pendulispora brunnea</name>
    <dbReference type="NCBI Taxonomy" id="2905690"/>
    <lineage>
        <taxon>Bacteria</taxon>
        <taxon>Pseudomonadati</taxon>
        <taxon>Myxococcota</taxon>
        <taxon>Myxococcia</taxon>
        <taxon>Myxococcales</taxon>
        <taxon>Sorangiineae</taxon>
        <taxon>Pendulisporaceae</taxon>
        <taxon>Pendulispora</taxon>
    </lineage>
</organism>
<accession>A0ABZ2K212</accession>
<name>A0ABZ2K212_9BACT</name>
<evidence type="ECO:0000313" key="2">
    <source>
        <dbReference type="EMBL" id="WXA90789.1"/>
    </source>
</evidence>